<proteinExistence type="inferred from homology"/>
<dbReference type="Pfam" id="PF14657">
    <property type="entry name" value="Arm-DNA-bind_4"/>
    <property type="match status" value="1"/>
</dbReference>
<dbReference type="InterPro" id="IPR044068">
    <property type="entry name" value="CB"/>
</dbReference>
<evidence type="ECO:0000259" key="8">
    <source>
        <dbReference type="PROSITE" id="PS51900"/>
    </source>
</evidence>
<keyword evidence="5" id="KW-0233">DNA recombination</keyword>
<dbReference type="Gene3D" id="1.10.150.130">
    <property type="match status" value="1"/>
</dbReference>
<dbReference type="InterPro" id="IPR010998">
    <property type="entry name" value="Integrase_recombinase_N"/>
</dbReference>
<gene>
    <name evidence="9" type="primary">Int-Tn</name>
    <name evidence="9" type="ORF">SAMEA3545359_01043</name>
</gene>
<dbReference type="CDD" id="cd01189">
    <property type="entry name" value="INT_ICEBs1_C_like"/>
    <property type="match status" value="1"/>
</dbReference>
<dbReference type="GO" id="GO:0006310">
    <property type="term" value="P:DNA recombination"/>
    <property type="evidence" value="ECO:0007669"/>
    <property type="project" value="UniProtKB-KW"/>
</dbReference>
<name>A0A1C6HTI5_9FIRM</name>
<dbReference type="InterPro" id="IPR013762">
    <property type="entry name" value="Integrase-like_cat_sf"/>
</dbReference>
<dbReference type="GO" id="GO:0003677">
    <property type="term" value="F:DNA binding"/>
    <property type="evidence" value="ECO:0007669"/>
    <property type="project" value="UniProtKB-UniRule"/>
</dbReference>
<dbReference type="InterPro" id="IPR004107">
    <property type="entry name" value="Integrase_SAM-like_N"/>
</dbReference>
<comment type="similarity">
    <text evidence="2">Belongs to the 'phage' integrase family.</text>
</comment>
<sequence length="357" mass="41458">MSVTKDKITGKWMSQIRVKDWTGKEIHKKKRGFSTKKEALQWEHDFISQSTGSLGMTFHDFIELYIRDMEGRLKPSTIANKRFLIDLKIIPFFGKMPLNEIKATDIRKWQNTLTSYRDEEGKPYSQTYLKTINNQITAIFNYAVKYYSLKENPCHKAGCMGKKNADEMLFWTKDEFLTFIEAMKDRPVSYAVFMTMYYTGIREGELLALTPADIDLDKQTLTVNKSYQRLNGADVVTTPKTPKSNRTIPIPTGLCDCLKEYMSHCYELQPTDRLFPYTKSFLYHEMEYGCKASGVKKIRVHDIRHSHASLLVEMGFSPLLIAERLGHERVQTTMETYSHLYPNKQIEVANQLDELIS</sequence>
<dbReference type="Gene3D" id="1.10.443.10">
    <property type="entry name" value="Intergrase catalytic core"/>
    <property type="match status" value="1"/>
</dbReference>
<reference evidence="9" key="1">
    <citation type="submission" date="2015-09" db="EMBL/GenBank/DDBJ databases">
        <authorList>
            <consortium name="Pathogen Informatics"/>
        </authorList>
    </citation>
    <scope>NUCLEOTIDE SEQUENCE</scope>
    <source>
        <strain evidence="9">2789STDY5834896</strain>
    </source>
</reference>
<evidence type="ECO:0000313" key="9">
    <source>
        <dbReference type="EMBL" id="SCJ61004.1"/>
    </source>
</evidence>
<evidence type="ECO:0000256" key="3">
    <source>
        <dbReference type="ARBA" id="ARBA00022908"/>
    </source>
</evidence>
<comment type="function">
    <text evidence="1">Site-specific tyrosine recombinase, which acts by catalyzing the cutting and rejoining of the recombining DNA molecules.</text>
</comment>
<keyword evidence="3" id="KW-0229">DNA integration</keyword>
<evidence type="ECO:0000256" key="5">
    <source>
        <dbReference type="ARBA" id="ARBA00023172"/>
    </source>
</evidence>
<organism evidence="9">
    <name type="scientific">uncultured Anaerotruncus sp</name>
    <dbReference type="NCBI Taxonomy" id="905011"/>
    <lineage>
        <taxon>Bacteria</taxon>
        <taxon>Bacillati</taxon>
        <taxon>Bacillota</taxon>
        <taxon>Clostridia</taxon>
        <taxon>Eubacteriales</taxon>
        <taxon>Oscillospiraceae</taxon>
        <taxon>Anaerotruncus</taxon>
        <taxon>environmental samples</taxon>
    </lineage>
</organism>
<dbReference type="SUPFAM" id="SSF56349">
    <property type="entry name" value="DNA breaking-rejoining enzymes"/>
    <property type="match status" value="1"/>
</dbReference>
<feature type="domain" description="Core-binding (CB)" evidence="8">
    <location>
        <begin position="56"/>
        <end position="144"/>
    </location>
</feature>
<evidence type="ECO:0000256" key="1">
    <source>
        <dbReference type="ARBA" id="ARBA00003283"/>
    </source>
</evidence>
<dbReference type="InterPro" id="IPR028259">
    <property type="entry name" value="AP2-like_int_N"/>
</dbReference>
<evidence type="ECO:0000259" key="7">
    <source>
        <dbReference type="PROSITE" id="PS51898"/>
    </source>
</evidence>
<feature type="domain" description="Tyr recombinase" evidence="7">
    <location>
        <begin position="166"/>
        <end position="350"/>
    </location>
</feature>
<dbReference type="EMBL" id="FMHG01000001">
    <property type="protein sequence ID" value="SCJ61004.1"/>
    <property type="molecule type" value="Genomic_DNA"/>
</dbReference>
<dbReference type="Pfam" id="PF14659">
    <property type="entry name" value="Phage_int_SAM_3"/>
    <property type="match status" value="1"/>
</dbReference>
<dbReference type="InterPro" id="IPR011010">
    <property type="entry name" value="DNA_brk_join_enz"/>
</dbReference>
<protein>
    <submittedName>
        <fullName evidence="9">Integrase</fullName>
    </submittedName>
</protein>
<evidence type="ECO:0000256" key="4">
    <source>
        <dbReference type="ARBA" id="ARBA00023125"/>
    </source>
</evidence>
<dbReference type="PROSITE" id="PS51898">
    <property type="entry name" value="TYR_RECOMBINASE"/>
    <property type="match status" value="1"/>
</dbReference>
<dbReference type="InterPro" id="IPR002104">
    <property type="entry name" value="Integrase_catalytic"/>
</dbReference>
<dbReference type="GO" id="GO:0015074">
    <property type="term" value="P:DNA integration"/>
    <property type="evidence" value="ECO:0007669"/>
    <property type="project" value="UniProtKB-KW"/>
</dbReference>
<dbReference type="PANTHER" id="PTHR30349:SF64">
    <property type="entry name" value="PROPHAGE INTEGRASE INTD-RELATED"/>
    <property type="match status" value="1"/>
</dbReference>
<evidence type="ECO:0000256" key="2">
    <source>
        <dbReference type="ARBA" id="ARBA00008857"/>
    </source>
</evidence>
<dbReference type="AlphaFoldDB" id="A0A1C6HTI5"/>
<dbReference type="PANTHER" id="PTHR30349">
    <property type="entry name" value="PHAGE INTEGRASE-RELATED"/>
    <property type="match status" value="1"/>
</dbReference>
<dbReference type="InterPro" id="IPR050090">
    <property type="entry name" value="Tyrosine_recombinase_XerCD"/>
</dbReference>
<evidence type="ECO:0000256" key="6">
    <source>
        <dbReference type="PROSITE-ProRule" id="PRU01248"/>
    </source>
</evidence>
<keyword evidence="4 6" id="KW-0238">DNA-binding</keyword>
<dbReference type="PROSITE" id="PS51900">
    <property type="entry name" value="CB"/>
    <property type="match status" value="1"/>
</dbReference>
<accession>A0A1C6HTI5</accession>
<dbReference type="Pfam" id="PF00589">
    <property type="entry name" value="Phage_integrase"/>
    <property type="match status" value="1"/>
</dbReference>